<reference evidence="1 2" key="1">
    <citation type="journal article" date="2012" name="Stand. Genomic Sci.">
        <title>Complete genome sequence of Liberibacter crescens BT-1.</title>
        <authorList>
            <person name="Leonard M.T."/>
            <person name="Fagen J.R."/>
            <person name="Davis-Richardson A.G."/>
            <person name="Davis M.J."/>
            <person name="Triplett E.W."/>
        </authorList>
    </citation>
    <scope>NUCLEOTIDE SEQUENCE [LARGE SCALE GENOMIC DNA]</scope>
    <source>
        <strain evidence="1 2">BT-1</strain>
    </source>
</reference>
<dbReference type="eggNOG" id="ENOG5030HPT">
    <property type="taxonomic scope" value="Bacteria"/>
</dbReference>
<sequence length="140" mass="16203">MYIFCTAFFWNSLFIVPIYANQKVNLYPGEKLKVLNSVSKDIVLHGWTRIGKGIVYLLPVKKGEHLKIIFSSRSHFSNLAMFDLLQDDNIEAIYSSDIDGNDYVLNSDTEKTLLLRVYYPKVNRRRGLGVPYTIHIQKTQ</sequence>
<name>L0ETB2_LIBCB</name>
<evidence type="ECO:0000313" key="2">
    <source>
        <dbReference type="Proteomes" id="UP000010799"/>
    </source>
</evidence>
<dbReference type="HOGENOM" id="CLU_1832719_0_0_5"/>
<keyword evidence="2" id="KW-1185">Reference proteome</keyword>
<evidence type="ECO:0000313" key="1">
    <source>
        <dbReference type="EMBL" id="AGA64055.1"/>
    </source>
</evidence>
<dbReference type="KEGG" id="lcc:B488_00620"/>
<dbReference type="Proteomes" id="UP000010799">
    <property type="component" value="Chromosome"/>
</dbReference>
<dbReference type="SMR" id="L0ETB2"/>
<dbReference type="AlphaFoldDB" id="L0ETB2"/>
<protein>
    <submittedName>
        <fullName evidence="1">Uncharacterized protein</fullName>
    </submittedName>
</protein>
<accession>L0ETB2</accession>
<gene>
    <name evidence="1" type="ordered locus">B488_00620</name>
</gene>
<proteinExistence type="predicted"/>
<dbReference type="STRING" id="1215343.B488_00620"/>
<organism evidence="1 2">
    <name type="scientific">Liberibacter crescens (strain BT-1)</name>
    <dbReference type="NCBI Taxonomy" id="1215343"/>
    <lineage>
        <taxon>Bacteria</taxon>
        <taxon>Pseudomonadati</taxon>
        <taxon>Pseudomonadota</taxon>
        <taxon>Alphaproteobacteria</taxon>
        <taxon>Hyphomicrobiales</taxon>
        <taxon>Rhizobiaceae</taxon>
        <taxon>Liberibacter</taxon>
    </lineage>
</organism>
<dbReference type="EMBL" id="CP003789">
    <property type="protein sequence ID" value="AGA64055.1"/>
    <property type="molecule type" value="Genomic_DNA"/>
</dbReference>
<dbReference type="PATRIC" id="fig|1215343.11.peg.65"/>
<dbReference type="RefSeq" id="WP_015272482.1">
    <property type="nucleotide sequence ID" value="NC_019907.1"/>
</dbReference>